<proteinExistence type="predicted"/>
<dbReference type="InterPro" id="IPR029442">
    <property type="entry name" value="GyrI-like"/>
</dbReference>
<dbReference type="InterPro" id="IPR010499">
    <property type="entry name" value="AraC_E-bd"/>
</dbReference>
<keyword evidence="4" id="KW-1185">Reference proteome</keyword>
<keyword evidence="1" id="KW-0238">DNA-binding</keyword>
<dbReference type="PANTHER" id="PTHR30204">
    <property type="entry name" value="REDOX-CYCLING DRUG-SENSING TRANSCRIPTIONAL ACTIVATOR SOXR"/>
    <property type="match status" value="1"/>
</dbReference>
<dbReference type="EMBL" id="NOJY02000039">
    <property type="protein sequence ID" value="RDY25979.1"/>
    <property type="molecule type" value="Genomic_DNA"/>
</dbReference>
<dbReference type="GO" id="GO:0003677">
    <property type="term" value="F:DNA binding"/>
    <property type="evidence" value="ECO:0007669"/>
    <property type="project" value="UniProtKB-KW"/>
</dbReference>
<name>A0A371IZP5_9FIRM</name>
<dbReference type="InterPro" id="IPR047057">
    <property type="entry name" value="MerR_fam"/>
</dbReference>
<protein>
    <submittedName>
        <fullName evidence="3">MerR family transcriptional regulator</fullName>
    </submittedName>
</protein>
<gene>
    <name evidence="3" type="ORF">CHL78_015465</name>
</gene>
<dbReference type="SMART" id="SM00871">
    <property type="entry name" value="AraC_E_bind"/>
    <property type="match status" value="1"/>
</dbReference>
<dbReference type="SUPFAM" id="SSF55136">
    <property type="entry name" value="Probable bacterial effector-binding domain"/>
    <property type="match status" value="1"/>
</dbReference>
<evidence type="ECO:0000256" key="1">
    <source>
        <dbReference type="ARBA" id="ARBA00023125"/>
    </source>
</evidence>
<dbReference type="GO" id="GO:0003700">
    <property type="term" value="F:DNA-binding transcription factor activity"/>
    <property type="evidence" value="ECO:0007669"/>
    <property type="project" value="InterPro"/>
</dbReference>
<dbReference type="Pfam" id="PF06445">
    <property type="entry name" value="GyrI-like"/>
    <property type="match status" value="1"/>
</dbReference>
<dbReference type="Proteomes" id="UP000215694">
    <property type="component" value="Unassembled WGS sequence"/>
</dbReference>
<dbReference type="InterPro" id="IPR011256">
    <property type="entry name" value="Reg_factor_effector_dom_sf"/>
</dbReference>
<evidence type="ECO:0000313" key="3">
    <source>
        <dbReference type="EMBL" id="RDY25979.1"/>
    </source>
</evidence>
<dbReference type="SMART" id="SM00422">
    <property type="entry name" value="HTH_MERR"/>
    <property type="match status" value="1"/>
</dbReference>
<dbReference type="Pfam" id="PF13411">
    <property type="entry name" value="MerR_1"/>
    <property type="match status" value="1"/>
</dbReference>
<evidence type="ECO:0000313" key="4">
    <source>
        <dbReference type="Proteomes" id="UP000215694"/>
    </source>
</evidence>
<dbReference type="PANTHER" id="PTHR30204:SF97">
    <property type="entry name" value="MERR FAMILY REGULATORY PROTEIN"/>
    <property type="match status" value="1"/>
</dbReference>
<dbReference type="Gene3D" id="3.20.80.10">
    <property type="entry name" value="Regulatory factor, effector binding domain"/>
    <property type="match status" value="1"/>
</dbReference>
<dbReference type="InterPro" id="IPR009061">
    <property type="entry name" value="DNA-bd_dom_put_sf"/>
</dbReference>
<dbReference type="AlphaFoldDB" id="A0A371IZP5"/>
<organism evidence="3 4">
    <name type="scientific">Romboutsia weinsteinii</name>
    <dbReference type="NCBI Taxonomy" id="2020949"/>
    <lineage>
        <taxon>Bacteria</taxon>
        <taxon>Bacillati</taxon>
        <taxon>Bacillota</taxon>
        <taxon>Clostridia</taxon>
        <taxon>Peptostreptococcales</taxon>
        <taxon>Peptostreptococcaceae</taxon>
        <taxon>Romboutsia</taxon>
    </lineage>
</organism>
<dbReference type="OrthoDB" id="9773308at2"/>
<sequence length="266" mass="31546">MYKIGEVSNIAKISTRMLRYYDKENILKPSYIGDNGYRYYTDENISIISKIKNLRRYEFSYEEIKEILDNNRYESMDIYINKIEELKKNINKYGCLISELEEKNKMKEMNVIINNYDVNVCENKSVKALCKGATIDCEEIEQFIESSYSIISKNKVTKLGAYYVMFCENENLDENICEIEYYQPIVSHKEIDGFDTKIVERNTYISTTHYGPYERLSDAYSSLYKWSKNNNYEIKGNFMEKYFVDSSFTSYSYEFITEVSVKVSKI</sequence>
<dbReference type="PROSITE" id="PS50937">
    <property type="entry name" value="HTH_MERR_2"/>
    <property type="match status" value="1"/>
</dbReference>
<dbReference type="RefSeq" id="WP_094369742.1">
    <property type="nucleotide sequence ID" value="NZ_NOJY02000039.1"/>
</dbReference>
<accession>A0A371IZP5</accession>
<feature type="domain" description="HTH merR-type" evidence="2">
    <location>
        <begin position="1"/>
        <end position="70"/>
    </location>
</feature>
<dbReference type="InterPro" id="IPR000551">
    <property type="entry name" value="MerR-type_HTH_dom"/>
</dbReference>
<dbReference type="Gene3D" id="1.10.1660.10">
    <property type="match status" value="1"/>
</dbReference>
<reference evidence="3 4" key="1">
    <citation type="journal article" date="2017" name="Genome Announc.">
        <title>Draft Genome Sequence of Romboutsia weinsteinii sp. nov. Strain CCRI-19649(T) Isolated from Surface Water.</title>
        <authorList>
            <person name="Maheux A.F."/>
            <person name="Boudreau D.K."/>
            <person name="Berube E."/>
            <person name="Boissinot M."/>
            <person name="Cantin P."/>
            <person name="Raymond F."/>
            <person name="Corbeil J."/>
            <person name="Omar R.F."/>
            <person name="Bergeron M.G."/>
        </authorList>
    </citation>
    <scope>NUCLEOTIDE SEQUENCE [LARGE SCALE GENOMIC DNA]</scope>
    <source>
        <strain evidence="3 4">CCRI-19649</strain>
    </source>
</reference>
<comment type="caution">
    <text evidence="3">The sequence shown here is derived from an EMBL/GenBank/DDBJ whole genome shotgun (WGS) entry which is preliminary data.</text>
</comment>
<dbReference type="SUPFAM" id="SSF46955">
    <property type="entry name" value="Putative DNA-binding domain"/>
    <property type="match status" value="1"/>
</dbReference>
<evidence type="ECO:0000259" key="2">
    <source>
        <dbReference type="PROSITE" id="PS50937"/>
    </source>
</evidence>